<dbReference type="Proteomes" id="UP000663440">
    <property type="component" value="Chromosome"/>
</dbReference>
<keyword evidence="1" id="KW-0472">Membrane</keyword>
<dbReference type="InterPro" id="IPR013759">
    <property type="entry name" value="Topo_IIA_B_C"/>
</dbReference>
<organism evidence="2 3">
    <name type="scientific">Flavobacterium endoglycinae</name>
    <dbReference type="NCBI Taxonomy" id="2816357"/>
    <lineage>
        <taxon>Bacteria</taxon>
        <taxon>Pseudomonadati</taxon>
        <taxon>Bacteroidota</taxon>
        <taxon>Flavobacteriia</taxon>
        <taxon>Flavobacteriales</taxon>
        <taxon>Flavobacteriaceae</taxon>
        <taxon>Flavobacterium</taxon>
    </lineage>
</organism>
<reference evidence="2 3" key="1">
    <citation type="submission" date="2021-03" db="EMBL/GenBank/DDBJ databases">
        <title>Flavobacterium kribbensis sp. nov, an endophytic bacteria, isolated from soybean.</title>
        <authorList>
            <person name="Lee J."/>
            <person name="Seo J."/>
        </authorList>
    </citation>
    <scope>NUCLEOTIDE SEQUENCE [LARGE SCALE GENOMIC DNA]</scope>
    <source>
        <strain evidence="2 3">BB8</strain>
    </source>
</reference>
<name>A0ABX7QLT2_9FLAO</name>
<gene>
    <name evidence="2" type="ORF">J0383_11055</name>
</gene>
<feature type="transmembrane region" description="Helical" evidence="1">
    <location>
        <begin position="40"/>
        <end position="62"/>
    </location>
</feature>
<dbReference type="Gene3D" id="3.40.50.670">
    <property type="match status" value="1"/>
</dbReference>
<keyword evidence="1" id="KW-0812">Transmembrane</keyword>
<sequence length="329" mass="38338">MSTKVPQNTEDQEIDIFQISKSIGNFFDRMNTKIFRAIQFFIRNWIILAVLVVLGFVLGMFLDHTQKRYKHEIIVTPNFESTDYLYSKIDLIDSKIDESDTLFLKNVVGIKYPESLKSIEIKPITDIYKLIENKPENFELIKLMADNGDIKKIIEDNLTSKNYRYHRILIMTDGLVDNKKITDPLLNFLNKSDFYKKIQQAQLINVKAKMAQNEATISQIDGVLKEFSTNNNSQKSDKLVYYNENSQLNDVIKTKGDLIGEQGGHRLELIGYDKIIKDISTTLNIEKQGILYGNKKLLLPFLFVFMYILLQFFKAFYRKQKLLIVEKNV</sequence>
<keyword evidence="3" id="KW-1185">Reference proteome</keyword>
<dbReference type="RefSeq" id="WP_207298435.1">
    <property type="nucleotide sequence ID" value="NZ_CP071448.1"/>
</dbReference>
<keyword evidence="1" id="KW-1133">Transmembrane helix</keyword>
<dbReference type="EMBL" id="CP071448">
    <property type="protein sequence ID" value="QSW91316.1"/>
    <property type="molecule type" value="Genomic_DNA"/>
</dbReference>
<evidence type="ECO:0008006" key="4">
    <source>
        <dbReference type="Google" id="ProtNLM"/>
    </source>
</evidence>
<proteinExistence type="predicted"/>
<accession>A0ABX7QLT2</accession>
<feature type="transmembrane region" description="Helical" evidence="1">
    <location>
        <begin position="297"/>
        <end position="317"/>
    </location>
</feature>
<evidence type="ECO:0000256" key="1">
    <source>
        <dbReference type="SAM" id="Phobius"/>
    </source>
</evidence>
<evidence type="ECO:0000313" key="3">
    <source>
        <dbReference type="Proteomes" id="UP000663440"/>
    </source>
</evidence>
<evidence type="ECO:0000313" key="2">
    <source>
        <dbReference type="EMBL" id="QSW91316.1"/>
    </source>
</evidence>
<protein>
    <recommendedName>
        <fullName evidence="4">Polysaccharide chain length determinant N-terminal domain-containing protein</fullName>
    </recommendedName>
</protein>